<feature type="active site" description="Proton acceptor" evidence="7">
    <location>
        <position position="251"/>
    </location>
</feature>
<evidence type="ECO:0000313" key="13">
    <source>
        <dbReference type="EMBL" id="TXR52268.1"/>
    </source>
</evidence>
<dbReference type="Gene3D" id="3.90.110.10">
    <property type="entry name" value="Lactate dehydrogenase/glycoside hydrolase, family 4, C-terminal"/>
    <property type="match status" value="1"/>
</dbReference>
<dbReference type="CDD" id="cd05296">
    <property type="entry name" value="GH4_P_beta_glucosidase"/>
    <property type="match status" value="1"/>
</dbReference>
<dbReference type="PROSITE" id="PS01324">
    <property type="entry name" value="GLYCOSYL_HYDROL_F4"/>
    <property type="match status" value="1"/>
</dbReference>
<feature type="domain" description="Glycosyl hydrolase family 4 C-terminal" evidence="12">
    <location>
        <begin position="197"/>
        <end position="429"/>
    </location>
</feature>
<feature type="site" description="Increases basicity of active site Tyr" evidence="10">
    <location>
        <position position="113"/>
    </location>
</feature>
<dbReference type="GO" id="GO:0004553">
    <property type="term" value="F:hydrolase activity, hydrolyzing O-glycosyl compounds"/>
    <property type="evidence" value="ECO:0007669"/>
    <property type="project" value="InterPro"/>
</dbReference>
<keyword evidence="9" id="KW-0170">Cobalt</keyword>
<evidence type="ECO:0000256" key="6">
    <source>
        <dbReference type="ARBA" id="ARBA00023295"/>
    </source>
</evidence>
<name>A0A5C8Z502_9ACTN</name>
<dbReference type="InterPro" id="IPR019802">
    <property type="entry name" value="GlycHydrolase_4_CS"/>
</dbReference>
<dbReference type="OrthoDB" id="9767022at2"/>
<keyword evidence="3 11" id="KW-0378">Hydrolase</keyword>
<evidence type="ECO:0000259" key="12">
    <source>
        <dbReference type="Pfam" id="PF11975"/>
    </source>
</evidence>
<keyword evidence="6 11" id="KW-0326">Glycosidase</keyword>
<dbReference type="PANTHER" id="PTHR32092:SF5">
    <property type="entry name" value="6-PHOSPHO-BETA-GLUCOSIDASE"/>
    <property type="match status" value="1"/>
</dbReference>
<dbReference type="Pfam" id="PF11975">
    <property type="entry name" value="Glyco_hydro_4C"/>
    <property type="match status" value="1"/>
</dbReference>
<keyword evidence="5 9" id="KW-0464">Manganese</keyword>
<dbReference type="SUPFAM" id="SSF51735">
    <property type="entry name" value="NAD(P)-binding Rossmann-fold domains"/>
    <property type="match status" value="1"/>
</dbReference>
<keyword evidence="4 11" id="KW-0520">NAD</keyword>
<evidence type="ECO:0000256" key="8">
    <source>
        <dbReference type="PIRSR" id="PIRSR601088-2"/>
    </source>
</evidence>
<dbReference type="PRINTS" id="PR00732">
    <property type="entry name" value="GLHYDRLASE4"/>
</dbReference>
<protein>
    <submittedName>
        <fullName evidence="13">6-phospho-beta-glucosidase</fullName>
    </submittedName>
</protein>
<comment type="similarity">
    <text evidence="1 11">Belongs to the glycosyl hydrolase 4 family.</text>
</comment>
<reference evidence="13 14" key="1">
    <citation type="submission" date="2019-07" db="EMBL/GenBank/DDBJ databases">
        <title>Quadrisphaera sp. strain DD2A genome sequencing and assembly.</title>
        <authorList>
            <person name="Kim I."/>
        </authorList>
    </citation>
    <scope>NUCLEOTIDE SEQUENCE [LARGE SCALE GENOMIC DNA]</scope>
    <source>
        <strain evidence="13 14">DD2A</strain>
    </source>
</reference>
<evidence type="ECO:0000256" key="4">
    <source>
        <dbReference type="ARBA" id="ARBA00023027"/>
    </source>
</evidence>
<dbReference type="GO" id="GO:0046872">
    <property type="term" value="F:metal ion binding"/>
    <property type="evidence" value="ECO:0007669"/>
    <property type="project" value="UniProtKB-KW"/>
</dbReference>
<feature type="binding site" evidence="9">
    <location>
        <position position="172"/>
    </location>
    <ligand>
        <name>Mn(2+)</name>
        <dbReference type="ChEBI" id="CHEBI:29035"/>
    </ligand>
</feature>
<dbReference type="Pfam" id="PF02056">
    <property type="entry name" value="Glyco_hydro_4"/>
    <property type="match status" value="1"/>
</dbReference>
<dbReference type="GO" id="GO:0016616">
    <property type="term" value="F:oxidoreductase activity, acting on the CH-OH group of donors, NAD or NADP as acceptor"/>
    <property type="evidence" value="ECO:0007669"/>
    <property type="project" value="InterPro"/>
</dbReference>
<dbReference type="InterPro" id="IPR001088">
    <property type="entry name" value="Glyco_hydro_4"/>
</dbReference>
<dbReference type="RefSeq" id="WP_147928287.1">
    <property type="nucleotide sequence ID" value="NZ_VKAC01000016.1"/>
</dbReference>
<evidence type="ECO:0000256" key="3">
    <source>
        <dbReference type="ARBA" id="ARBA00022801"/>
    </source>
</evidence>
<dbReference type="Proteomes" id="UP000321234">
    <property type="component" value="Unassembled WGS sequence"/>
</dbReference>
<evidence type="ECO:0000256" key="11">
    <source>
        <dbReference type="RuleBase" id="RU361152"/>
    </source>
</evidence>
<organism evidence="13 14">
    <name type="scientific">Quadrisphaera setariae</name>
    <dbReference type="NCBI Taxonomy" id="2593304"/>
    <lineage>
        <taxon>Bacteria</taxon>
        <taxon>Bacillati</taxon>
        <taxon>Actinomycetota</taxon>
        <taxon>Actinomycetes</taxon>
        <taxon>Kineosporiales</taxon>
        <taxon>Kineosporiaceae</taxon>
        <taxon>Quadrisphaera</taxon>
    </lineage>
</organism>
<sequence>MKLTIVGGGGFRVPDVYRALLADSGSPRITEVWLYDVGADRLEAVRTILASAARRAQLHGTDAASVPAVHATTDLDVALSDADFVFSAIRVGGLAGRVADERVALSLGVLGQETVGPGGISYGLRTVPVMTAIAERIAAVAPRAVLINFTNPAGMITEALQRVLGDRAVGICDTPSGLGRRIAAGLGIDPREVQLDYAGLNHLGWLRRVLHRGEDVLPRVLADDALLGSLEEGAVFGVDALRTLGNIPNEYLYYYYCNRDAVPAILERPRTRGEQLVVDQADFFSRVRGADDPWQLWQDTSAARSATYMAEAKPDDHVADAEDSPFQGDDGYAGVALSVMRAVARDEPATLVLNVRNGGTIPGMPVDAVVEVPVRVSAQGMVTQQVTQPDLHQLGLMQQLKACERHTIDAALSGSRVQAEKAFALHPLVQSLPRARALLDGYTREIPEVAATLAAGADHTC</sequence>
<comment type="cofactor">
    <cofactor evidence="11">
        <name>NAD(+)</name>
        <dbReference type="ChEBI" id="CHEBI:57540"/>
    </cofactor>
    <text evidence="11">Binds 1 NAD(+) per subunit.</text>
</comment>
<evidence type="ECO:0000313" key="14">
    <source>
        <dbReference type="Proteomes" id="UP000321234"/>
    </source>
</evidence>
<evidence type="ECO:0000256" key="10">
    <source>
        <dbReference type="PIRSR" id="PIRSR601088-4"/>
    </source>
</evidence>
<dbReference type="Gene3D" id="3.40.50.720">
    <property type="entry name" value="NAD(P)-binding Rossmann-like Domain"/>
    <property type="match status" value="1"/>
</dbReference>
<dbReference type="EMBL" id="VKAC01000016">
    <property type="protein sequence ID" value="TXR52268.1"/>
    <property type="molecule type" value="Genomic_DNA"/>
</dbReference>
<evidence type="ECO:0000256" key="9">
    <source>
        <dbReference type="PIRSR" id="PIRSR601088-3"/>
    </source>
</evidence>
<evidence type="ECO:0000256" key="5">
    <source>
        <dbReference type="ARBA" id="ARBA00023211"/>
    </source>
</evidence>
<proteinExistence type="inferred from homology"/>
<dbReference type="SUPFAM" id="SSF56327">
    <property type="entry name" value="LDH C-terminal domain-like"/>
    <property type="match status" value="1"/>
</dbReference>
<accession>A0A5C8Z502</accession>
<gene>
    <name evidence="13" type="ORF">FMM08_20955</name>
</gene>
<dbReference type="InterPro" id="IPR036291">
    <property type="entry name" value="NAD(P)-bd_dom_sf"/>
</dbReference>
<evidence type="ECO:0000256" key="1">
    <source>
        <dbReference type="ARBA" id="ARBA00010141"/>
    </source>
</evidence>
<dbReference type="GO" id="GO:0005975">
    <property type="term" value="P:carbohydrate metabolic process"/>
    <property type="evidence" value="ECO:0007669"/>
    <property type="project" value="InterPro"/>
</dbReference>
<dbReference type="InterPro" id="IPR022616">
    <property type="entry name" value="Glyco_hydro_4_C"/>
</dbReference>
<feature type="active site" description="Proton donor" evidence="7">
    <location>
        <position position="173"/>
    </location>
</feature>
<dbReference type="PANTHER" id="PTHR32092">
    <property type="entry name" value="6-PHOSPHO-BETA-GLUCOSIDASE-RELATED"/>
    <property type="match status" value="1"/>
</dbReference>
<keyword evidence="2 9" id="KW-0479">Metal-binding</keyword>
<dbReference type="InterPro" id="IPR015955">
    <property type="entry name" value="Lactate_DH/Glyco_Ohase_4_C"/>
</dbReference>
<feature type="binding site" evidence="9">
    <location>
        <position position="202"/>
    </location>
    <ligand>
        <name>Mn(2+)</name>
        <dbReference type="ChEBI" id="CHEBI:29035"/>
    </ligand>
</feature>
<keyword evidence="9" id="KW-0533">Nickel</keyword>
<evidence type="ECO:0000256" key="7">
    <source>
        <dbReference type="PIRSR" id="PIRSR601088-1"/>
    </source>
</evidence>
<comment type="caution">
    <text evidence="13">The sequence shown here is derived from an EMBL/GenBank/DDBJ whole genome shotgun (WGS) entry which is preliminary data.</text>
</comment>
<feature type="binding site" evidence="8">
    <location>
        <position position="151"/>
    </location>
    <ligand>
        <name>substrate</name>
    </ligand>
</feature>
<keyword evidence="9" id="KW-0408">Iron</keyword>
<dbReference type="AlphaFoldDB" id="A0A5C8Z502"/>
<feature type="binding site" evidence="8">
    <location>
        <position position="97"/>
    </location>
    <ligand>
        <name>substrate</name>
    </ligand>
</feature>
<evidence type="ECO:0000256" key="2">
    <source>
        <dbReference type="ARBA" id="ARBA00022723"/>
    </source>
</evidence>
<keyword evidence="14" id="KW-1185">Reference proteome</keyword>